<name>A0A085ZUE2_9FLAO</name>
<organism evidence="1 2">
    <name type="scientific">Chryseobacterium luteum</name>
    <dbReference type="NCBI Taxonomy" id="421531"/>
    <lineage>
        <taxon>Bacteria</taxon>
        <taxon>Pseudomonadati</taxon>
        <taxon>Bacteroidota</taxon>
        <taxon>Flavobacteriia</taxon>
        <taxon>Flavobacteriales</taxon>
        <taxon>Weeksellaceae</taxon>
        <taxon>Chryseobacterium group</taxon>
        <taxon>Chryseobacterium</taxon>
    </lineage>
</organism>
<comment type="caution">
    <text evidence="1">The sequence shown here is derived from an EMBL/GenBank/DDBJ whole genome shotgun (WGS) entry which is preliminary data.</text>
</comment>
<accession>A0A085ZUE2</accession>
<dbReference type="EMBL" id="JPRO01000004">
    <property type="protein sequence ID" value="KFF08056.1"/>
    <property type="molecule type" value="Genomic_DNA"/>
</dbReference>
<sequence length="79" mass="9537">MKKYKTLKQTFGINEYGLIDFPKKISGIQISRLIYGNEMGCSYCFPHHGFETVNSHQEKYQRNWKKYRKTRYKNIKQVP</sequence>
<evidence type="ECO:0000313" key="1">
    <source>
        <dbReference type="EMBL" id="KFF08056.1"/>
    </source>
</evidence>
<dbReference type="Proteomes" id="UP000028703">
    <property type="component" value="Unassembled WGS sequence"/>
</dbReference>
<dbReference type="eggNOG" id="ENOG5034B8U">
    <property type="taxonomic scope" value="Bacteria"/>
</dbReference>
<dbReference type="AlphaFoldDB" id="A0A085ZUE2"/>
<reference evidence="1 2" key="1">
    <citation type="submission" date="2014-07" db="EMBL/GenBank/DDBJ databases">
        <title>Genome of Chryseobacterium luteum DSM 18605.</title>
        <authorList>
            <person name="Stropko S.J."/>
            <person name="Pipes S.E."/>
            <person name="Newman J.D."/>
        </authorList>
    </citation>
    <scope>NUCLEOTIDE SEQUENCE [LARGE SCALE GENOMIC DNA]</scope>
    <source>
        <strain evidence="1 2">DSM 18605</strain>
    </source>
</reference>
<keyword evidence="2" id="KW-1185">Reference proteome</keyword>
<protein>
    <submittedName>
        <fullName evidence="1">Phosphate ABC transporter substrate-binding protein</fullName>
    </submittedName>
</protein>
<proteinExistence type="predicted"/>
<gene>
    <name evidence="1" type="ORF">IX38_07835</name>
</gene>
<evidence type="ECO:0000313" key="2">
    <source>
        <dbReference type="Proteomes" id="UP000028703"/>
    </source>
</evidence>
<dbReference type="OrthoDB" id="981954at2"/>
<dbReference type="RefSeq" id="WP_034703464.1">
    <property type="nucleotide sequence ID" value="NZ_JPRO01000004.1"/>
</dbReference>